<keyword evidence="4" id="KW-1185">Reference proteome</keyword>
<sequence>MTLLSPDFTNAHILITGAGSGIGRACATALHGMGATLILVDRNQPVIEAVLVGQERVSRHVGDVADEFFWDDLSGHLSPLTHALVNAGIAGAGSIEALPFDEWRRVMAVNLDGAFLTLRAAIRAMIARHARDGRGGAIVSMASVSGMKAEAGTGAYAASKAGLIQLTKVAAKEGALHQIRVNAIAPGGVDTPMWDSMDGFNELVAAQGGDRDAAIAGMAAIGVPLGSYAKPDEMAAQVAFLLSKGAAHMTGAVLVADGGYSL</sequence>
<name>A0A6M4AW44_9SPHN</name>
<reference evidence="3 4" key="1">
    <citation type="submission" date="2020-01" db="EMBL/GenBank/DDBJ databases">
        <title>Sphingomonas sp. strain CSW-10.</title>
        <authorList>
            <person name="Chen W.-M."/>
        </authorList>
    </citation>
    <scope>NUCLEOTIDE SEQUENCE [LARGE SCALE GENOMIC DNA]</scope>
    <source>
        <strain evidence="3 4">CSW-10</strain>
    </source>
</reference>
<dbReference type="InterPro" id="IPR057326">
    <property type="entry name" value="KR_dom"/>
</dbReference>
<organism evidence="3 4">
    <name type="scientific">Sphingomonas lacunae</name>
    <dbReference type="NCBI Taxonomy" id="2698828"/>
    <lineage>
        <taxon>Bacteria</taxon>
        <taxon>Pseudomonadati</taxon>
        <taxon>Pseudomonadota</taxon>
        <taxon>Alphaproteobacteria</taxon>
        <taxon>Sphingomonadales</taxon>
        <taxon>Sphingomonadaceae</taxon>
        <taxon>Sphingomonas</taxon>
    </lineage>
</organism>
<dbReference type="SUPFAM" id="SSF51735">
    <property type="entry name" value="NAD(P)-binding Rossmann-fold domains"/>
    <property type="match status" value="1"/>
</dbReference>
<dbReference type="GO" id="GO:0016616">
    <property type="term" value="F:oxidoreductase activity, acting on the CH-OH group of donors, NAD or NADP as acceptor"/>
    <property type="evidence" value="ECO:0007669"/>
    <property type="project" value="UniProtKB-ARBA"/>
</dbReference>
<dbReference type="KEGG" id="slan:GV829_13620"/>
<dbReference type="Pfam" id="PF13561">
    <property type="entry name" value="adh_short_C2"/>
    <property type="match status" value="1"/>
</dbReference>
<dbReference type="InterPro" id="IPR020904">
    <property type="entry name" value="Sc_DH/Rdtase_CS"/>
</dbReference>
<dbReference type="EMBL" id="CP053015">
    <property type="protein sequence ID" value="QJQ33348.1"/>
    <property type="molecule type" value="Genomic_DNA"/>
</dbReference>
<evidence type="ECO:0000256" key="1">
    <source>
        <dbReference type="ARBA" id="ARBA00006484"/>
    </source>
</evidence>
<feature type="domain" description="Ketoreductase" evidence="2">
    <location>
        <begin position="11"/>
        <end position="197"/>
    </location>
</feature>
<dbReference type="InterPro" id="IPR036291">
    <property type="entry name" value="NAD(P)-bd_dom_sf"/>
</dbReference>
<evidence type="ECO:0000313" key="4">
    <source>
        <dbReference type="Proteomes" id="UP000503018"/>
    </source>
</evidence>
<dbReference type="Gene3D" id="3.40.50.720">
    <property type="entry name" value="NAD(P)-binding Rossmann-like Domain"/>
    <property type="match status" value="1"/>
</dbReference>
<dbReference type="PANTHER" id="PTHR42760">
    <property type="entry name" value="SHORT-CHAIN DEHYDROGENASES/REDUCTASES FAMILY MEMBER"/>
    <property type="match status" value="1"/>
</dbReference>
<dbReference type="PROSITE" id="PS00061">
    <property type="entry name" value="ADH_SHORT"/>
    <property type="match status" value="1"/>
</dbReference>
<dbReference type="FunFam" id="3.40.50.720:FF:000084">
    <property type="entry name" value="Short-chain dehydrogenase reductase"/>
    <property type="match status" value="1"/>
</dbReference>
<dbReference type="Proteomes" id="UP000503018">
    <property type="component" value="Chromosome"/>
</dbReference>
<evidence type="ECO:0000259" key="2">
    <source>
        <dbReference type="SMART" id="SM00822"/>
    </source>
</evidence>
<dbReference type="PRINTS" id="PR00081">
    <property type="entry name" value="GDHRDH"/>
</dbReference>
<evidence type="ECO:0000313" key="3">
    <source>
        <dbReference type="EMBL" id="QJQ33348.1"/>
    </source>
</evidence>
<protein>
    <submittedName>
        <fullName evidence="3">SDR family oxidoreductase</fullName>
    </submittedName>
</protein>
<dbReference type="AlphaFoldDB" id="A0A6M4AW44"/>
<dbReference type="InterPro" id="IPR002347">
    <property type="entry name" value="SDR_fam"/>
</dbReference>
<dbReference type="CDD" id="cd05233">
    <property type="entry name" value="SDR_c"/>
    <property type="match status" value="1"/>
</dbReference>
<dbReference type="SMART" id="SM00822">
    <property type="entry name" value="PKS_KR"/>
    <property type="match status" value="1"/>
</dbReference>
<proteinExistence type="inferred from homology"/>
<dbReference type="RefSeq" id="WP_169947513.1">
    <property type="nucleotide sequence ID" value="NZ_CP053015.1"/>
</dbReference>
<gene>
    <name evidence="3" type="ORF">GV829_13620</name>
</gene>
<accession>A0A6M4AW44</accession>
<comment type="similarity">
    <text evidence="1">Belongs to the short-chain dehydrogenases/reductases (SDR) family.</text>
</comment>